<name>A0AAV8YSL9_9CUCU</name>
<dbReference type="EMBL" id="JAPWTK010000044">
    <property type="protein sequence ID" value="KAJ8954783.1"/>
    <property type="molecule type" value="Genomic_DNA"/>
</dbReference>
<feature type="transmembrane region" description="Helical" evidence="2">
    <location>
        <begin position="527"/>
        <end position="549"/>
    </location>
</feature>
<evidence type="ECO:0000259" key="3">
    <source>
        <dbReference type="Pfam" id="PF01757"/>
    </source>
</evidence>
<comment type="caution">
    <text evidence="4">The sequence shown here is derived from an EMBL/GenBank/DDBJ whole genome shotgun (WGS) entry which is preliminary data.</text>
</comment>
<dbReference type="PANTHER" id="PTHR11161:SF71">
    <property type="entry name" value="NOSE RESISTANT-TO-FLUOXETINE PROTEIN N-TERMINAL DOMAIN-CONTAINING PROTEIN"/>
    <property type="match status" value="1"/>
</dbReference>
<dbReference type="InterPro" id="IPR052728">
    <property type="entry name" value="O2_lipid_transport_reg"/>
</dbReference>
<feature type="transmembrane region" description="Helical" evidence="2">
    <location>
        <begin position="105"/>
        <end position="124"/>
    </location>
</feature>
<evidence type="ECO:0000313" key="4">
    <source>
        <dbReference type="EMBL" id="KAJ8954783.1"/>
    </source>
</evidence>
<evidence type="ECO:0000313" key="5">
    <source>
        <dbReference type="Proteomes" id="UP001162162"/>
    </source>
</evidence>
<keyword evidence="5" id="KW-1185">Reference proteome</keyword>
<evidence type="ECO:0000256" key="1">
    <source>
        <dbReference type="SAM" id="MobiDB-lite"/>
    </source>
</evidence>
<feature type="transmembrane region" description="Helical" evidence="2">
    <location>
        <begin position="339"/>
        <end position="361"/>
    </location>
</feature>
<dbReference type="Proteomes" id="UP001162162">
    <property type="component" value="Unassembled WGS sequence"/>
</dbReference>
<feature type="transmembrane region" description="Helical" evidence="2">
    <location>
        <begin position="419"/>
        <end position="441"/>
    </location>
</feature>
<feature type="transmembrane region" description="Helical" evidence="2">
    <location>
        <begin position="167"/>
        <end position="187"/>
    </location>
</feature>
<sequence>MADPNMHIIPCVYSRPTGCEKKQMLDFFLMQVRYNDTSKQARNVVKLGWCIPASCTPFAAEKYLNEYFSRLNYSLRKENITYSAEIPQILCTSSNGQSGLDGWDITILTLILILIVFTSTCWEYNNNYDKTEQRTLPYRIFLSFSARRNFHDLNKSESQDQALSNLYGIRTYAIFMIIMDHRFGIFTGSSSNFDYIEQLYRNIFVSYIFHGDLFVDTFFVISGLLVVYNLMTMLERKSLNPGYIVFMRYMRLTPAYAFIIFFTGTIFYHTGNGALWNAVVGTEVRDCRSNWWTNVLYISNYVNEDHMCMPHSWYLPCDFHYFMIAVGLTYIIKKEKTFGLIALSAMTILSLAIPFTIILVYERPAFLKFFTGLPGLSKDPSGLSVPSHARATPYFIGMFAGYVYYRLKGSGRILSKGHTAALLSISFFLLTVCMYTGYVFYDPYHTYNALESAIYGSLQRPVWALGTFGLVYAVSYGTCGFLHKFLSWHFWVPLSKLVYGAYLWHLQFQNRTLGRITGSQVFTFFDVITYGFGDICLAFLLALALHLGVEAPVKGILKEIFTPPKLDKTKTSEDADHQAIPETSKL</sequence>
<evidence type="ECO:0000256" key="2">
    <source>
        <dbReference type="SAM" id="Phobius"/>
    </source>
</evidence>
<dbReference type="PANTHER" id="PTHR11161">
    <property type="entry name" value="O-ACYLTRANSFERASE"/>
    <property type="match status" value="1"/>
</dbReference>
<feature type="transmembrane region" description="Helical" evidence="2">
    <location>
        <begin position="461"/>
        <end position="483"/>
    </location>
</feature>
<keyword evidence="2" id="KW-0812">Transmembrane</keyword>
<dbReference type="Pfam" id="PF01757">
    <property type="entry name" value="Acyl_transf_3"/>
    <property type="match status" value="1"/>
</dbReference>
<protein>
    <recommendedName>
        <fullName evidence="3">Acyltransferase 3 domain-containing protein</fullName>
    </recommendedName>
</protein>
<dbReference type="AlphaFoldDB" id="A0AAV8YSL9"/>
<feature type="transmembrane region" description="Helical" evidence="2">
    <location>
        <begin position="391"/>
        <end position="407"/>
    </location>
</feature>
<feature type="transmembrane region" description="Helical" evidence="2">
    <location>
        <begin position="490"/>
        <end position="507"/>
    </location>
</feature>
<feature type="transmembrane region" description="Helical" evidence="2">
    <location>
        <begin position="249"/>
        <end position="268"/>
    </location>
</feature>
<keyword evidence="2" id="KW-1133">Transmembrane helix</keyword>
<feature type="domain" description="Acyltransferase 3" evidence="3">
    <location>
        <begin position="168"/>
        <end position="509"/>
    </location>
</feature>
<reference evidence="4" key="1">
    <citation type="journal article" date="2023" name="Insect Mol. Biol.">
        <title>Genome sequencing provides insights into the evolution of gene families encoding plant cell wall-degrading enzymes in longhorned beetles.</title>
        <authorList>
            <person name="Shin N.R."/>
            <person name="Okamura Y."/>
            <person name="Kirsch R."/>
            <person name="Pauchet Y."/>
        </authorList>
    </citation>
    <scope>NUCLEOTIDE SEQUENCE</scope>
    <source>
        <strain evidence="4">AMC_N1</strain>
    </source>
</reference>
<gene>
    <name evidence="4" type="ORF">NQ318_014894</name>
</gene>
<dbReference type="InterPro" id="IPR002656">
    <property type="entry name" value="Acyl_transf_3_dom"/>
</dbReference>
<proteinExistence type="predicted"/>
<feature type="transmembrane region" description="Helical" evidence="2">
    <location>
        <begin position="207"/>
        <end position="228"/>
    </location>
</feature>
<organism evidence="4 5">
    <name type="scientific">Aromia moschata</name>
    <dbReference type="NCBI Taxonomy" id="1265417"/>
    <lineage>
        <taxon>Eukaryota</taxon>
        <taxon>Metazoa</taxon>
        <taxon>Ecdysozoa</taxon>
        <taxon>Arthropoda</taxon>
        <taxon>Hexapoda</taxon>
        <taxon>Insecta</taxon>
        <taxon>Pterygota</taxon>
        <taxon>Neoptera</taxon>
        <taxon>Endopterygota</taxon>
        <taxon>Coleoptera</taxon>
        <taxon>Polyphaga</taxon>
        <taxon>Cucujiformia</taxon>
        <taxon>Chrysomeloidea</taxon>
        <taxon>Cerambycidae</taxon>
        <taxon>Cerambycinae</taxon>
        <taxon>Callichromatini</taxon>
        <taxon>Aromia</taxon>
    </lineage>
</organism>
<feature type="region of interest" description="Disordered" evidence="1">
    <location>
        <begin position="567"/>
        <end position="586"/>
    </location>
</feature>
<dbReference type="GO" id="GO:0016747">
    <property type="term" value="F:acyltransferase activity, transferring groups other than amino-acyl groups"/>
    <property type="evidence" value="ECO:0007669"/>
    <property type="project" value="InterPro"/>
</dbReference>
<feature type="transmembrane region" description="Helical" evidence="2">
    <location>
        <begin position="313"/>
        <end position="332"/>
    </location>
</feature>
<keyword evidence="2" id="KW-0472">Membrane</keyword>
<accession>A0AAV8YSL9</accession>